<protein>
    <submittedName>
        <fullName evidence="2">Uncharacterized protein</fullName>
    </submittedName>
</protein>
<name>A0ABQ5IBQ5_9ASTR</name>
<dbReference type="Proteomes" id="UP001151760">
    <property type="component" value="Unassembled WGS sequence"/>
</dbReference>
<feature type="region of interest" description="Disordered" evidence="1">
    <location>
        <begin position="35"/>
        <end position="78"/>
    </location>
</feature>
<evidence type="ECO:0000256" key="1">
    <source>
        <dbReference type="SAM" id="MobiDB-lite"/>
    </source>
</evidence>
<dbReference type="EMBL" id="BQNB010020546">
    <property type="protein sequence ID" value="GJT97136.1"/>
    <property type="molecule type" value="Genomic_DNA"/>
</dbReference>
<organism evidence="2 3">
    <name type="scientific">Tanacetum coccineum</name>
    <dbReference type="NCBI Taxonomy" id="301880"/>
    <lineage>
        <taxon>Eukaryota</taxon>
        <taxon>Viridiplantae</taxon>
        <taxon>Streptophyta</taxon>
        <taxon>Embryophyta</taxon>
        <taxon>Tracheophyta</taxon>
        <taxon>Spermatophyta</taxon>
        <taxon>Magnoliopsida</taxon>
        <taxon>eudicotyledons</taxon>
        <taxon>Gunneridae</taxon>
        <taxon>Pentapetalae</taxon>
        <taxon>asterids</taxon>
        <taxon>campanulids</taxon>
        <taxon>Asterales</taxon>
        <taxon>Asteraceae</taxon>
        <taxon>Asteroideae</taxon>
        <taxon>Anthemideae</taxon>
        <taxon>Anthemidinae</taxon>
        <taxon>Tanacetum</taxon>
    </lineage>
</organism>
<gene>
    <name evidence="2" type="ORF">Tco_1092654</name>
</gene>
<keyword evidence="3" id="KW-1185">Reference proteome</keyword>
<feature type="compositionally biased region" description="Low complexity" evidence="1">
    <location>
        <begin position="40"/>
        <end position="55"/>
    </location>
</feature>
<evidence type="ECO:0000313" key="2">
    <source>
        <dbReference type="EMBL" id="GJT97136.1"/>
    </source>
</evidence>
<sequence>MRRASKGYTGVDIPLFPTMLVQGPVVQGEGSTVLVESHHTTTSASSTLQPPSSSPFRRTTRQESVVPQPRSPTQTNVADKAASIGVDVRHGGAATTVTSLDAGHGSGNIDKTPSMPHNLPLPRVHTLGSDEGRMQHNKLMDLVTKLFDRVVALEQTCSRQRKSMERHDMESDFEFTATEEVYTTEKGVSTAEPVSTAGASVSTAGASSAKDKGKAIMEEAETIQTKTKLQLEQERLGYEEALRLQAEIDEEERQRIARVQEEASSFNIEEWDDIQARVEADEEFAQRLQSEEREMYSEAEKARLLAELINERKRYFAAQRAEERRNKPLTQAQQRTYMSQYIKNMGSHTLKQLKSYSFDEIKNLFETTMRRVHTFVPMESESERVIPELAAGSSKRDAEEELVQESSKRLKTGESSVPAEEPKDK</sequence>
<proteinExistence type="predicted"/>
<accession>A0ABQ5IBQ5</accession>
<reference evidence="2" key="1">
    <citation type="journal article" date="2022" name="Int. J. Mol. Sci.">
        <title>Draft Genome of Tanacetum Coccineum: Genomic Comparison of Closely Related Tanacetum-Family Plants.</title>
        <authorList>
            <person name="Yamashiro T."/>
            <person name="Shiraishi A."/>
            <person name="Nakayama K."/>
            <person name="Satake H."/>
        </authorList>
    </citation>
    <scope>NUCLEOTIDE SEQUENCE</scope>
</reference>
<comment type="caution">
    <text evidence="2">The sequence shown here is derived from an EMBL/GenBank/DDBJ whole genome shotgun (WGS) entry which is preliminary data.</text>
</comment>
<feature type="region of interest" description="Disordered" evidence="1">
    <location>
        <begin position="380"/>
        <end position="425"/>
    </location>
</feature>
<reference evidence="2" key="2">
    <citation type="submission" date="2022-01" db="EMBL/GenBank/DDBJ databases">
        <authorList>
            <person name="Yamashiro T."/>
            <person name="Shiraishi A."/>
            <person name="Satake H."/>
            <person name="Nakayama K."/>
        </authorList>
    </citation>
    <scope>NUCLEOTIDE SEQUENCE</scope>
</reference>
<evidence type="ECO:0000313" key="3">
    <source>
        <dbReference type="Proteomes" id="UP001151760"/>
    </source>
</evidence>